<gene>
    <name evidence="8" type="ORF">MNBD_ACTINO01-1260</name>
</gene>
<feature type="transmembrane region" description="Helical" evidence="6">
    <location>
        <begin position="50"/>
        <end position="71"/>
    </location>
</feature>
<keyword evidence="3 6" id="KW-0812">Transmembrane</keyword>
<dbReference type="EMBL" id="UOEI01000194">
    <property type="protein sequence ID" value="VAV96983.1"/>
    <property type="molecule type" value="Genomic_DNA"/>
</dbReference>
<accession>A0A3B0SKS8</accession>
<comment type="subcellular location">
    <subcellularLocation>
        <location evidence="1">Cell membrane</location>
        <topology evidence="1">Multi-pass membrane protein</topology>
    </subcellularLocation>
</comment>
<evidence type="ECO:0000256" key="5">
    <source>
        <dbReference type="ARBA" id="ARBA00023136"/>
    </source>
</evidence>
<dbReference type="Pfam" id="PF06271">
    <property type="entry name" value="RDD"/>
    <property type="match status" value="1"/>
</dbReference>
<evidence type="ECO:0000256" key="3">
    <source>
        <dbReference type="ARBA" id="ARBA00022692"/>
    </source>
</evidence>
<organism evidence="8">
    <name type="scientific">hydrothermal vent metagenome</name>
    <dbReference type="NCBI Taxonomy" id="652676"/>
    <lineage>
        <taxon>unclassified sequences</taxon>
        <taxon>metagenomes</taxon>
        <taxon>ecological metagenomes</taxon>
    </lineage>
</organism>
<name>A0A3B0SKS8_9ZZZZ</name>
<protein>
    <recommendedName>
        <fullName evidence="7">RDD domain-containing protein</fullName>
    </recommendedName>
</protein>
<proteinExistence type="predicted"/>
<evidence type="ECO:0000256" key="6">
    <source>
        <dbReference type="SAM" id="Phobius"/>
    </source>
</evidence>
<keyword evidence="5 6" id="KW-0472">Membrane</keyword>
<evidence type="ECO:0000256" key="1">
    <source>
        <dbReference type="ARBA" id="ARBA00004651"/>
    </source>
</evidence>
<keyword evidence="2" id="KW-1003">Cell membrane</keyword>
<dbReference type="InterPro" id="IPR051791">
    <property type="entry name" value="Pra-immunoreactive"/>
</dbReference>
<evidence type="ECO:0000256" key="2">
    <source>
        <dbReference type="ARBA" id="ARBA00022475"/>
    </source>
</evidence>
<evidence type="ECO:0000256" key="4">
    <source>
        <dbReference type="ARBA" id="ARBA00022989"/>
    </source>
</evidence>
<dbReference type="GO" id="GO:0005886">
    <property type="term" value="C:plasma membrane"/>
    <property type="evidence" value="ECO:0007669"/>
    <property type="project" value="UniProtKB-SubCell"/>
</dbReference>
<reference evidence="8" key="1">
    <citation type="submission" date="2018-06" db="EMBL/GenBank/DDBJ databases">
        <authorList>
            <person name="Zhirakovskaya E."/>
        </authorList>
    </citation>
    <scope>NUCLEOTIDE SEQUENCE</scope>
</reference>
<dbReference type="AlphaFoldDB" id="A0A3B0SKS8"/>
<feature type="transmembrane region" description="Helical" evidence="6">
    <location>
        <begin position="103"/>
        <end position="128"/>
    </location>
</feature>
<dbReference type="PANTHER" id="PTHR36115">
    <property type="entry name" value="PROLINE-RICH ANTIGEN HOMOLOG-RELATED"/>
    <property type="match status" value="1"/>
</dbReference>
<dbReference type="InterPro" id="IPR010432">
    <property type="entry name" value="RDD"/>
</dbReference>
<evidence type="ECO:0000313" key="8">
    <source>
        <dbReference type="EMBL" id="VAV96983.1"/>
    </source>
</evidence>
<keyword evidence="4 6" id="KW-1133">Transmembrane helix</keyword>
<sequence length="155" mass="17462">MDDLAWTDFSTIDERPAPLGDRVIAHVIDALILFLPLFALWALLLRHLPLLVGTVVSNGLSLSYFVFLEAFRGRTIGKQLRRLRVRNRRGDLPSVEQAFRRNLYLMLGIVPGLVGSVVSLAVIVWIAVTIQIDPVSRRGIHDWFADTFVTQASRL</sequence>
<evidence type="ECO:0000259" key="7">
    <source>
        <dbReference type="Pfam" id="PF06271"/>
    </source>
</evidence>
<feature type="transmembrane region" description="Helical" evidence="6">
    <location>
        <begin position="23"/>
        <end position="44"/>
    </location>
</feature>
<feature type="domain" description="RDD" evidence="7">
    <location>
        <begin position="17"/>
        <end position="145"/>
    </location>
</feature>